<dbReference type="GO" id="GO:0000978">
    <property type="term" value="F:RNA polymerase II cis-regulatory region sequence-specific DNA binding"/>
    <property type="evidence" value="ECO:0007669"/>
    <property type="project" value="TreeGrafter"/>
</dbReference>
<dbReference type="GO" id="GO:0005737">
    <property type="term" value="C:cytoplasm"/>
    <property type="evidence" value="ECO:0007669"/>
    <property type="project" value="UniProtKB-SubCell"/>
</dbReference>
<comment type="similarity">
    <text evidence="3">Belongs to the MiT/TFE family.</text>
</comment>
<evidence type="ECO:0000256" key="2">
    <source>
        <dbReference type="ARBA" id="ARBA00004496"/>
    </source>
</evidence>
<dbReference type="GO" id="GO:0000981">
    <property type="term" value="F:DNA-binding transcription factor activity, RNA polymerase II-specific"/>
    <property type="evidence" value="ECO:0007669"/>
    <property type="project" value="TreeGrafter"/>
</dbReference>
<dbReference type="SUPFAM" id="SSF47459">
    <property type="entry name" value="HLH, helix-loop-helix DNA-binding domain"/>
    <property type="match status" value="1"/>
</dbReference>
<dbReference type="FunFam" id="4.10.280.10:FF:000003">
    <property type="entry name" value="microphthalmia-associated transcription factor isoform X1"/>
    <property type="match status" value="1"/>
</dbReference>
<feature type="compositionally biased region" description="Polar residues" evidence="10">
    <location>
        <begin position="80"/>
        <end position="91"/>
    </location>
</feature>
<evidence type="ECO:0000256" key="4">
    <source>
        <dbReference type="ARBA" id="ARBA00023015"/>
    </source>
</evidence>
<feature type="compositionally biased region" description="Polar residues" evidence="10">
    <location>
        <begin position="31"/>
        <end position="42"/>
    </location>
</feature>
<dbReference type="InterPro" id="IPR011598">
    <property type="entry name" value="bHLH_dom"/>
</dbReference>
<dbReference type="Pfam" id="PF15951">
    <property type="entry name" value="MITF_TFEB_C_3_N"/>
    <property type="match status" value="2"/>
</dbReference>
<evidence type="ECO:0000256" key="9">
    <source>
        <dbReference type="SAM" id="Coils"/>
    </source>
</evidence>
<dbReference type="Proteomes" id="UP000324091">
    <property type="component" value="Chromosome 8"/>
</dbReference>
<keyword evidence="8" id="KW-0539">Nucleus</keyword>
<sequence length="578" mass="64288">MQSESGIVPDFEVGEEFQEEPKTYYELKSQPLKNSLSEQHGSSKPPLGSSAMTSRILLRQQLMREQLQEQERREQQRQQAAQYPQTGTAQTPAIGVSIPASLPPVAQVPMEVLKTSTNESLQDSSSKPDWFMRPSRAATTSTSTLRLCSDSHGPAEPNIYLPKVRCDTFTGASADSVQAVQTHLENPTKYHIQRSQQQQVKRYLGKLGSQVLSLPCQSQSSDHGGMPPGPGNSAPNSPMALLSLNANCEKEMDDVIDDIISLESSYSDDMLGLMDPGLQMANTIPVPANLMDMYGNQGMPQQGLPISNSCPANLPNIKREYSVSQSPAIMHMLDKSGSCGKFENYQRPEGFPVEAEVRAMAKERQKKDNHNLIERRRRFNINDRIKELGTLIPKSNDPDMRWNKGTILKASVDYIRKLQREQQRAKELENRQKKLEHANRHLMLRIQELEMQARAHGLAIASSALCSAELAVRTIKQETSLEDCHQDIYTLHPHHPHHPPCTPETPGTLELNESHANFPKGHYGVQGKPGSKLNDILMEDNLSPVRGGDPLLSSVSPDTSKDSSRKSSVSMDENEQCC</sequence>
<evidence type="ECO:0000256" key="8">
    <source>
        <dbReference type="ARBA" id="ARBA00023242"/>
    </source>
</evidence>
<dbReference type="PROSITE" id="PS50888">
    <property type="entry name" value="BHLH"/>
    <property type="match status" value="1"/>
</dbReference>
<organism evidence="12 13">
    <name type="scientific">Takifugu flavidus</name>
    <name type="common">sansaifugu</name>
    <dbReference type="NCBI Taxonomy" id="433684"/>
    <lineage>
        <taxon>Eukaryota</taxon>
        <taxon>Metazoa</taxon>
        <taxon>Chordata</taxon>
        <taxon>Craniata</taxon>
        <taxon>Vertebrata</taxon>
        <taxon>Euteleostomi</taxon>
        <taxon>Actinopterygii</taxon>
        <taxon>Neopterygii</taxon>
        <taxon>Teleostei</taxon>
        <taxon>Neoteleostei</taxon>
        <taxon>Acanthomorphata</taxon>
        <taxon>Eupercaria</taxon>
        <taxon>Tetraodontiformes</taxon>
        <taxon>Tetradontoidea</taxon>
        <taxon>Tetraodontidae</taxon>
        <taxon>Takifugu</taxon>
    </lineage>
</organism>
<keyword evidence="13" id="KW-1185">Reference proteome</keyword>
<reference evidence="12 13" key="1">
    <citation type="submission" date="2019-04" db="EMBL/GenBank/DDBJ databases">
        <title>Chromosome genome assembly for Takifugu flavidus.</title>
        <authorList>
            <person name="Xiao S."/>
        </authorList>
    </citation>
    <scope>NUCLEOTIDE SEQUENCE [LARGE SCALE GENOMIC DNA]</scope>
    <source>
        <strain evidence="12">HTHZ2018</strain>
        <tissue evidence="12">Muscle</tissue>
    </source>
</reference>
<evidence type="ECO:0000256" key="10">
    <source>
        <dbReference type="SAM" id="MobiDB-lite"/>
    </source>
</evidence>
<comment type="caution">
    <text evidence="12">The sequence shown here is derived from an EMBL/GenBank/DDBJ whole genome shotgun (WGS) entry which is preliminary data.</text>
</comment>
<dbReference type="Pfam" id="PF11851">
    <property type="entry name" value="DUF3371"/>
    <property type="match status" value="1"/>
</dbReference>
<keyword evidence="9" id="KW-0175">Coiled coil</keyword>
<feature type="domain" description="BHLH" evidence="11">
    <location>
        <begin position="365"/>
        <end position="418"/>
    </location>
</feature>
<keyword evidence="5" id="KW-0238">DNA-binding</keyword>
<dbReference type="Pfam" id="PF00010">
    <property type="entry name" value="HLH"/>
    <property type="match status" value="1"/>
</dbReference>
<dbReference type="SMART" id="SM00353">
    <property type="entry name" value="HLH"/>
    <property type="match status" value="1"/>
</dbReference>
<dbReference type="GO" id="GO:0046983">
    <property type="term" value="F:protein dimerization activity"/>
    <property type="evidence" value="ECO:0007669"/>
    <property type="project" value="InterPro"/>
</dbReference>
<keyword evidence="6" id="KW-0010">Activator</keyword>
<dbReference type="InterPro" id="IPR021802">
    <property type="entry name" value="MiT/TFE_C"/>
</dbReference>
<dbReference type="PANTHER" id="PTHR45776:SF4">
    <property type="entry name" value="MICROPHTHALMIA-ASSOCIATED TRANSCRIPTION FACTOR"/>
    <property type="match status" value="1"/>
</dbReference>
<comment type="subcellular location">
    <subcellularLocation>
        <location evidence="2">Cytoplasm</location>
    </subcellularLocation>
    <subcellularLocation>
        <location evidence="1">Nucleus</location>
    </subcellularLocation>
</comment>
<dbReference type="InterPro" id="IPR031867">
    <property type="entry name" value="MiT/TFE_N"/>
</dbReference>
<keyword evidence="7" id="KW-0804">Transcription</keyword>
<dbReference type="GO" id="GO:0030318">
    <property type="term" value="P:melanocyte differentiation"/>
    <property type="evidence" value="ECO:0007669"/>
    <property type="project" value="TreeGrafter"/>
</dbReference>
<keyword evidence="4" id="KW-0805">Transcription regulation</keyword>
<dbReference type="InterPro" id="IPR036638">
    <property type="entry name" value="HLH_DNA-bd_sf"/>
</dbReference>
<feature type="region of interest" description="Disordered" evidence="10">
    <location>
        <begin position="1"/>
        <end position="91"/>
    </location>
</feature>
<evidence type="ECO:0000256" key="3">
    <source>
        <dbReference type="ARBA" id="ARBA00008289"/>
    </source>
</evidence>
<proteinExistence type="inferred from homology"/>
<dbReference type="CDD" id="cd18926">
    <property type="entry name" value="bHLHzip_MITF"/>
    <property type="match status" value="1"/>
</dbReference>
<feature type="region of interest" description="Disordered" evidence="10">
    <location>
        <begin position="215"/>
        <end position="237"/>
    </location>
</feature>
<evidence type="ECO:0000256" key="7">
    <source>
        <dbReference type="ARBA" id="ARBA00023163"/>
    </source>
</evidence>
<dbReference type="PANTHER" id="PTHR45776">
    <property type="entry name" value="MIP04163P"/>
    <property type="match status" value="1"/>
</dbReference>
<evidence type="ECO:0000313" key="13">
    <source>
        <dbReference type="Proteomes" id="UP000324091"/>
    </source>
</evidence>
<dbReference type="GO" id="GO:0005634">
    <property type="term" value="C:nucleus"/>
    <property type="evidence" value="ECO:0007669"/>
    <property type="project" value="UniProtKB-SubCell"/>
</dbReference>
<evidence type="ECO:0000313" key="12">
    <source>
        <dbReference type="EMBL" id="TWW56959.1"/>
    </source>
</evidence>
<gene>
    <name evidence="12" type="ORF">D4764_08G0009460</name>
</gene>
<accession>A0A5C6MQ96</accession>
<evidence type="ECO:0000259" key="11">
    <source>
        <dbReference type="PROSITE" id="PS50888"/>
    </source>
</evidence>
<feature type="compositionally biased region" description="Basic and acidic residues" evidence="10">
    <location>
        <begin position="66"/>
        <end position="76"/>
    </location>
</feature>
<evidence type="ECO:0000256" key="6">
    <source>
        <dbReference type="ARBA" id="ARBA00023159"/>
    </source>
</evidence>
<dbReference type="AlphaFoldDB" id="A0A5C6MQ96"/>
<name>A0A5C6MQ96_9TELE</name>
<evidence type="ECO:0000256" key="5">
    <source>
        <dbReference type="ARBA" id="ARBA00023125"/>
    </source>
</evidence>
<dbReference type="EMBL" id="RHFK02000021">
    <property type="protein sequence ID" value="TWW56959.1"/>
    <property type="molecule type" value="Genomic_DNA"/>
</dbReference>
<dbReference type="Gene3D" id="4.10.280.10">
    <property type="entry name" value="Helix-loop-helix DNA-binding domain"/>
    <property type="match status" value="1"/>
</dbReference>
<feature type="region of interest" description="Disordered" evidence="10">
    <location>
        <begin position="495"/>
        <end position="578"/>
    </location>
</feature>
<feature type="coiled-coil region" evidence="9">
    <location>
        <begin position="411"/>
        <end position="452"/>
    </location>
</feature>
<protein>
    <submittedName>
        <fullName evidence="12">Microphthalmia-associated transcription factor</fullName>
    </submittedName>
</protein>
<evidence type="ECO:0000256" key="1">
    <source>
        <dbReference type="ARBA" id="ARBA00004123"/>
    </source>
</evidence>